<name>A0A0H3L2F1_PANAA</name>
<feature type="transmembrane region" description="Helical" evidence="6">
    <location>
        <begin position="214"/>
        <end position="235"/>
    </location>
</feature>
<dbReference type="InterPro" id="IPR002781">
    <property type="entry name" value="TM_pro_TauE-like"/>
</dbReference>
<dbReference type="eggNOG" id="COG0730">
    <property type="taxonomic scope" value="Bacteria"/>
</dbReference>
<dbReference type="PANTHER" id="PTHR43701:SF2">
    <property type="entry name" value="MEMBRANE TRANSPORTER PROTEIN YJNA-RELATED"/>
    <property type="match status" value="1"/>
</dbReference>
<feature type="transmembrane region" description="Helical" evidence="6">
    <location>
        <begin position="112"/>
        <end position="129"/>
    </location>
</feature>
<dbReference type="KEGG" id="paj:PAJ_3498"/>
<feature type="transmembrane region" description="Helical" evidence="6">
    <location>
        <begin position="56"/>
        <end position="75"/>
    </location>
</feature>
<dbReference type="Proteomes" id="UP000006690">
    <property type="component" value="Chromosome"/>
</dbReference>
<keyword evidence="5 6" id="KW-0472">Membrane</keyword>
<evidence type="ECO:0000256" key="6">
    <source>
        <dbReference type="RuleBase" id="RU363041"/>
    </source>
</evidence>
<dbReference type="GO" id="GO:0005886">
    <property type="term" value="C:plasma membrane"/>
    <property type="evidence" value="ECO:0007669"/>
    <property type="project" value="UniProtKB-SubCell"/>
</dbReference>
<evidence type="ECO:0000256" key="3">
    <source>
        <dbReference type="ARBA" id="ARBA00022692"/>
    </source>
</evidence>
<evidence type="ECO:0000256" key="2">
    <source>
        <dbReference type="ARBA" id="ARBA00009142"/>
    </source>
</evidence>
<sequence length="265" mass="27644">MKMIIQEFTHFSALTVSLLIVTGIAVGFFLALTGGGGSVMCVPLLLYLVKVPDTHRVIGTSAIAVAVSALINLFAHSHKGNVRWATGARISLVAVCGALLGAELGKIVSGQYLLLPFSLLMFSVALMMLRKQSPLPGASAPDRHFAPAIVWGSVLLLGILAGFMGIGGGFLVVPALVWLFRFPMVEAIATSLMVVFAMGISTSASYALAGKVSVVMTIYLIAGGLLGGLVGVAVASRLKHNARAINAVFSAMLIVMASYMLLKNL</sequence>
<dbReference type="InterPro" id="IPR051598">
    <property type="entry name" value="TSUP/Inactive_protease-like"/>
</dbReference>
<dbReference type="PANTHER" id="PTHR43701">
    <property type="entry name" value="MEMBRANE TRANSPORTER PROTEIN MJ0441-RELATED"/>
    <property type="match status" value="1"/>
</dbReference>
<accession>A0A0H3L2F1</accession>
<feature type="transmembrane region" description="Helical" evidence="6">
    <location>
        <begin position="244"/>
        <end position="262"/>
    </location>
</feature>
<evidence type="ECO:0000313" key="8">
    <source>
        <dbReference type="Proteomes" id="UP000006690"/>
    </source>
</evidence>
<dbReference type="Pfam" id="PF01925">
    <property type="entry name" value="TauE"/>
    <property type="match status" value="1"/>
</dbReference>
<dbReference type="HOGENOM" id="CLU_045498_5_0_6"/>
<comment type="similarity">
    <text evidence="2 6">Belongs to the 4-toluene sulfonate uptake permease (TSUP) (TC 2.A.102) family.</text>
</comment>
<comment type="subcellular location">
    <subcellularLocation>
        <location evidence="6">Cell membrane</location>
        <topology evidence="6">Multi-pass membrane protein</topology>
    </subcellularLocation>
    <subcellularLocation>
        <location evidence="1">Membrane</location>
        <topology evidence="1">Multi-pass membrane protein</topology>
    </subcellularLocation>
</comment>
<keyword evidence="3 6" id="KW-0812">Transmembrane</keyword>
<proteinExistence type="inferred from homology"/>
<gene>
    <name evidence="7" type="ordered locus">PAJ_3498</name>
</gene>
<feature type="transmembrane region" description="Helical" evidence="6">
    <location>
        <begin position="20"/>
        <end position="49"/>
    </location>
</feature>
<evidence type="ECO:0000256" key="4">
    <source>
        <dbReference type="ARBA" id="ARBA00022989"/>
    </source>
</evidence>
<keyword evidence="4 6" id="KW-1133">Transmembrane helix</keyword>
<evidence type="ECO:0000313" key="7">
    <source>
        <dbReference type="EMBL" id="BAK13577.1"/>
    </source>
</evidence>
<reference evidence="8" key="1">
    <citation type="journal article" date="2012" name="Appl. Microbiol. Biotechnol.">
        <title>The complete genome sequence of Pantoea ananatis AJ13355, an organism with great biotechnological potential.</title>
        <authorList>
            <person name="Hara Y."/>
            <person name="Kadotani N."/>
            <person name="Izui H."/>
            <person name="Katashkina J.I."/>
            <person name="Kuvaeva T.M."/>
            <person name="Andreeva I.G."/>
            <person name="Golubeva L.I."/>
            <person name="Malko D.B."/>
            <person name="Makeev V.J."/>
            <person name="Mashko S.V."/>
            <person name="Kozlov Y.I."/>
        </authorList>
    </citation>
    <scope>NUCLEOTIDE SEQUENCE [LARGE SCALE GENOMIC DNA]</scope>
    <source>
        <strain evidence="8">AJ13355</strain>
    </source>
</reference>
<keyword evidence="6" id="KW-1003">Cell membrane</keyword>
<dbReference type="EMBL" id="AP012032">
    <property type="protein sequence ID" value="BAK13577.1"/>
    <property type="molecule type" value="Genomic_DNA"/>
</dbReference>
<feature type="transmembrane region" description="Helical" evidence="6">
    <location>
        <begin position="187"/>
        <end position="208"/>
    </location>
</feature>
<feature type="transmembrane region" description="Helical" evidence="6">
    <location>
        <begin position="149"/>
        <end position="180"/>
    </location>
</feature>
<protein>
    <recommendedName>
        <fullName evidence="6">Probable membrane transporter protein</fullName>
    </recommendedName>
</protein>
<organism evidence="7 8">
    <name type="scientific">Pantoea ananatis (strain AJ13355)</name>
    <dbReference type="NCBI Taxonomy" id="932677"/>
    <lineage>
        <taxon>Bacteria</taxon>
        <taxon>Pseudomonadati</taxon>
        <taxon>Pseudomonadota</taxon>
        <taxon>Gammaproteobacteria</taxon>
        <taxon>Enterobacterales</taxon>
        <taxon>Erwiniaceae</taxon>
        <taxon>Pantoea</taxon>
    </lineage>
</organism>
<evidence type="ECO:0000256" key="1">
    <source>
        <dbReference type="ARBA" id="ARBA00004141"/>
    </source>
</evidence>
<dbReference type="PATRIC" id="fig|932677.3.peg.4033"/>
<evidence type="ECO:0000256" key="5">
    <source>
        <dbReference type="ARBA" id="ARBA00023136"/>
    </source>
</evidence>
<dbReference type="AlphaFoldDB" id="A0A0H3L2F1"/>